<evidence type="ECO:0000313" key="1">
    <source>
        <dbReference type="EMBL" id="KAF1935447.1"/>
    </source>
</evidence>
<sequence length="118" mass="13058">PEATFRIKALVAPTTLELSSGLSKIQRNDLNHINETVTFDIVAMLLPQEMRCDCLQTGTTCTAQIANEHYVVEWKAGSVLAKKEIAAGIWEKKRGTSCEYEGWCKSGVRKDISGTEIL</sequence>
<name>A0A6A5SDD4_9PLEO</name>
<reference evidence="1" key="1">
    <citation type="journal article" date="2020" name="Stud. Mycol.">
        <title>101 Dothideomycetes genomes: a test case for predicting lifestyles and emergence of pathogens.</title>
        <authorList>
            <person name="Haridas S."/>
            <person name="Albert R."/>
            <person name="Binder M."/>
            <person name="Bloem J."/>
            <person name="Labutti K."/>
            <person name="Salamov A."/>
            <person name="Andreopoulos B."/>
            <person name="Baker S."/>
            <person name="Barry K."/>
            <person name="Bills G."/>
            <person name="Bluhm B."/>
            <person name="Cannon C."/>
            <person name="Castanera R."/>
            <person name="Culley D."/>
            <person name="Daum C."/>
            <person name="Ezra D."/>
            <person name="Gonzalez J."/>
            <person name="Henrissat B."/>
            <person name="Kuo A."/>
            <person name="Liang C."/>
            <person name="Lipzen A."/>
            <person name="Lutzoni F."/>
            <person name="Magnuson J."/>
            <person name="Mondo S."/>
            <person name="Nolan M."/>
            <person name="Ohm R."/>
            <person name="Pangilinan J."/>
            <person name="Park H.-J."/>
            <person name="Ramirez L."/>
            <person name="Alfaro M."/>
            <person name="Sun H."/>
            <person name="Tritt A."/>
            <person name="Yoshinaga Y."/>
            <person name="Zwiers L.-H."/>
            <person name="Turgeon B."/>
            <person name="Goodwin S."/>
            <person name="Spatafora J."/>
            <person name="Crous P."/>
            <person name="Grigoriev I."/>
        </authorList>
    </citation>
    <scope>NUCLEOTIDE SEQUENCE</scope>
    <source>
        <strain evidence="1">CBS 161.51</strain>
    </source>
</reference>
<dbReference type="AlphaFoldDB" id="A0A6A5SDD4"/>
<gene>
    <name evidence="1" type="ORF">EJ02DRAFT_306332</name>
</gene>
<dbReference type="Proteomes" id="UP000800038">
    <property type="component" value="Unassembled WGS sequence"/>
</dbReference>
<dbReference type="EMBL" id="ML976269">
    <property type="protein sequence ID" value="KAF1935447.1"/>
    <property type="molecule type" value="Genomic_DNA"/>
</dbReference>
<accession>A0A6A5SDD4</accession>
<protein>
    <submittedName>
        <fullName evidence="1">Uncharacterized protein</fullName>
    </submittedName>
</protein>
<evidence type="ECO:0000313" key="2">
    <source>
        <dbReference type="Proteomes" id="UP000800038"/>
    </source>
</evidence>
<dbReference type="OrthoDB" id="3711809at2759"/>
<proteinExistence type="predicted"/>
<organism evidence="1 2">
    <name type="scientific">Clathrospora elynae</name>
    <dbReference type="NCBI Taxonomy" id="706981"/>
    <lineage>
        <taxon>Eukaryota</taxon>
        <taxon>Fungi</taxon>
        <taxon>Dikarya</taxon>
        <taxon>Ascomycota</taxon>
        <taxon>Pezizomycotina</taxon>
        <taxon>Dothideomycetes</taxon>
        <taxon>Pleosporomycetidae</taxon>
        <taxon>Pleosporales</taxon>
        <taxon>Diademaceae</taxon>
        <taxon>Clathrospora</taxon>
    </lineage>
</organism>
<keyword evidence="2" id="KW-1185">Reference proteome</keyword>
<feature type="non-terminal residue" evidence="1">
    <location>
        <position position="1"/>
    </location>
</feature>
<feature type="non-terminal residue" evidence="1">
    <location>
        <position position="118"/>
    </location>
</feature>